<accession>A0A6I5ZRV5</accession>
<keyword evidence="3" id="KW-1185">Reference proteome</keyword>
<dbReference type="InterPro" id="IPR035069">
    <property type="entry name" value="TTHA1013/TTHA0281-like"/>
</dbReference>
<dbReference type="InterPro" id="IPR013321">
    <property type="entry name" value="Arc_rbn_hlx_hlx"/>
</dbReference>
<dbReference type="SUPFAM" id="SSF47598">
    <property type="entry name" value="Ribbon-helix-helix"/>
    <property type="match status" value="1"/>
</dbReference>
<dbReference type="RefSeq" id="WP_156273395.1">
    <property type="nucleotide sequence ID" value="NZ_CP046244.1"/>
</dbReference>
<sequence>MKDLSYYLNLDYPFIVKPLPQEEGGGYVVEYPDLPNCIGTGDTIQEAISMAMDARKCWIEASLEEGLPVPEPSIQRDPLAEYSGRFPLRMPKSLHKMILENAKKEGVSANQYLIHLISLSIGKTAKG</sequence>
<dbReference type="OrthoDB" id="5419659at2"/>
<evidence type="ECO:0000259" key="1">
    <source>
        <dbReference type="Pfam" id="PF15919"/>
    </source>
</evidence>
<dbReference type="InterPro" id="IPR008651">
    <property type="entry name" value="Uncharacterised_HicB"/>
</dbReference>
<protein>
    <submittedName>
        <fullName evidence="2">HicB_like antitoxin of bacterial toxin-antitoxin system</fullName>
    </submittedName>
</protein>
<reference evidence="2 3" key="1">
    <citation type="submission" date="2019-11" db="EMBL/GenBank/DDBJ databases">
        <title>Genome sequence of Moorella glycerini DSM11254.</title>
        <authorList>
            <person name="Poehlein A."/>
            <person name="Boeer T."/>
            <person name="Daniel R."/>
        </authorList>
    </citation>
    <scope>NUCLEOTIDE SEQUENCE [LARGE SCALE GENOMIC DNA]</scope>
    <source>
        <strain evidence="2 3">DSM 11254</strain>
    </source>
</reference>
<name>A0A6I5ZRV5_9FIRM</name>
<proteinExistence type="predicted"/>
<gene>
    <name evidence="2" type="ORF">MGLY_19560</name>
</gene>
<dbReference type="AlphaFoldDB" id="A0A6I5ZRV5"/>
<evidence type="ECO:0000313" key="2">
    <source>
        <dbReference type="EMBL" id="QGP92570.1"/>
    </source>
</evidence>
<dbReference type="GO" id="GO:0006355">
    <property type="term" value="P:regulation of DNA-templated transcription"/>
    <property type="evidence" value="ECO:0007669"/>
    <property type="project" value="InterPro"/>
</dbReference>
<dbReference type="Proteomes" id="UP000425916">
    <property type="component" value="Chromosome"/>
</dbReference>
<dbReference type="InterPro" id="IPR051404">
    <property type="entry name" value="TA_system_antitoxin"/>
</dbReference>
<evidence type="ECO:0000313" key="3">
    <source>
        <dbReference type="Proteomes" id="UP000425916"/>
    </source>
</evidence>
<dbReference type="Gene3D" id="3.30.160.250">
    <property type="match status" value="1"/>
</dbReference>
<dbReference type="InterPro" id="IPR010985">
    <property type="entry name" value="Ribbon_hlx_hlx"/>
</dbReference>
<dbReference type="PANTHER" id="PTHR34504">
    <property type="entry name" value="ANTITOXIN HICB"/>
    <property type="match status" value="1"/>
</dbReference>
<dbReference type="Gene3D" id="1.10.1220.10">
    <property type="entry name" value="Met repressor-like"/>
    <property type="match status" value="1"/>
</dbReference>
<dbReference type="Pfam" id="PF15919">
    <property type="entry name" value="HicB_lk_antitox"/>
    <property type="match status" value="1"/>
</dbReference>
<feature type="domain" description="HicB-like antitoxin of toxin-antitoxin system" evidence="1">
    <location>
        <begin position="12"/>
        <end position="74"/>
    </location>
</feature>
<organism evidence="2 3">
    <name type="scientific">Neomoorella glycerini</name>
    <dbReference type="NCBI Taxonomy" id="55779"/>
    <lineage>
        <taxon>Bacteria</taxon>
        <taxon>Bacillati</taxon>
        <taxon>Bacillota</taxon>
        <taxon>Clostridia</taxon>
        <taxon>Neomoorellales</taxon>
        <taxon>Neomoorellaceae</taxon>
        <taxon>Neomoorella</taxon>
    </lineage>
</organism>
<dbReference type="EMBL" id="CP046244">
    <property type="protein sequence ID" value="QGP92570.1"/>
    <property type="molecule type" value="Genomic_DNA"/>
</dbReference>
<dbReference type="InterPro" id="IPR031807">
    <property type="entry name" value="HicB-like"/>
</dbReference>
<dbReference type="PANTHER" id="PTHR34504:SF2">
    <property type="entry name" value="UPF0150 PROTEIN SSL0259"/>
    <property type="match status" value="1"/>
</dbReference>
<dbReference type="SUPFAM" id="SSF143100">
    <property type="entry name" value="TTHA1013/TTHA0281-like"/>
    <property type="match status" value="1"/>
</dbReference>
<dbReference type="Pfam" id="PF05534">
    <property type="entry name" value="HicB"/>
    <property type="match status" value="1"/>
</dbReference>